<dbReference type="EMBL" id="DXBV01000045">
    <property type="protein sequence ID" value="HIZ30542.1"/>
    <property type="molecule type" value="Genomic_DNA"/>
</dbReference>
<gene>
    <name evidence="1" type="ORF">H9813_04825</name>
</gene>
<dbReference type="PANTHER" id="PTHR38074:SF1">
    <property type="entry name" value="ALTERED INHERITANCE OF MITOCHONDRIA PROTEIN 24, MITOCHONDRIAL"/>
    <property type="match status" value="1"/>
</dbReference>
<protein>
    <submittedName>
        <fullName evidence="1">AIM24 family protein</fullName>
    </submittedName>
</protein>
<reference evidence="1" key="2">
    <citation type="submission" date="2021-04" db="EMBL/GenBank/DDBJ databases">
        <authorList>
            <person name="Gilroy R."/>
        </authorList>
    </citation>
    <scope>NUCLEOTIDE SEQUENCE</scope>
    <source>
        <strain evidence="1">ChiGjej4B4-18154</strain>
    </source>
</reference>
<dbReference type="SUPFAM" id="SSF51219">
    <property type="entry name" value="TRAP-like"/>
    <property type="match status" value="1"/>
</dbReference>
<dbReference type="InterPro" id="IPR002838">
    <property type="entry name" value="AIM24"/>
</dbReference>
<dbReference type="PANTHER" id="PTHR38074">
    <property type="entry name" value="ALTERED INHERITANCE OF MITOCHONDRIA PROTEIN 24, MITOCHONDRIAL"/>
    <property type="match status" value="1"/>
</dbReference>
<organism evidence="1 2">
    <name type="scientific">Candidatus Allofournierella merdipullorum</name>
    <dbReference type="NCBI Taxonomy" id="2838595"/>
    <lineage>
        <taxon>Bacteria</taxon>
        <taxon>Bacillati</taxon>
        <taxon>Bacillota</taxon>
        <taxon>Clostridia</taxon>
        <taxon>Eubacteriales</taxon>
        <taxon>Oscillospiraceae</taxon>
        <taxon>Allofournierella</taxon>
    </lineage>
</organism>
<dbReference type="InterPro" id="IPR016031">
    <property type="entry name" value="Trp_RNA-bd_attenuator-like_dom"/>
</dbReference>
<feature type="non-terminal residue" evidence="1">
    <location>
        <position position="1"/>
    </location>
</feature>
<name>A0A9D2E4A5_9FIRM</name>
<proteinExistence type="predicted"/>
<accession>A0A9D2E4A5</accession>
<evidence type="ECO:0000313" key="1">
    <source>
        <dbReference type="EMBL" id="HIZ30542.1"/>
    </source>
</evidence>
<reference evidence="1" key="1">
    <citation type="journal article" date="2021" name="PeerJ">
        <title>Extensive microbial diversity within the chicken gut microbiome revealed by metagenomics and culture.</title>
        <authorList>
            <person name="Gilroy R."/>
            <person name="Ravi A."/>
            <person name="Getino M."/>
            <person name="Pursley I."/>
            <person name="Horton D.L."/>
            <person name="Alikhan N.F."/>
            <person name="Baker D."/>
            <person name="Gharbi K."/>
            <person name="Hall N."/>
            <person name="Watson M."/>
            <person name="Adriaenssens E.M."/>
            <person name="Foster-Nyarko E."/>
            <person name="Jarju S."/>
            <person name="Secka A."/>
            <person name="Antonio M."/>
            <person name="Oren A."/>
            <person name="Chaudhuri R.R."/>
            <person name="La Ragione R."/>
            <person name="Hildebrand F."/>
            <person name="Pallen M.J."/>
        </authorList>
    </citation>
    <scope>NUCLEOTIDE SEQUENCE</scope>
    <source>
        <strain evidence="1">ChiGjej4B4-18154</strain>
    </source>
</reference>
<dbReference type="AlphaFoldDB" id="A0A9D2E4A5"/>
<evidence type="ECO:0000313" key="2">
    <source>
        <dbReference type="Proteomes" id="UP000824035"/>
    </source>
</evidence>
<dbReference type="Gene3D" id="3.60.160.10">
    <property type="entry name" value="Mitochondrial biogenesis AIM24"/>
    <property type="match status" value="1"/>
</dbReference>
<dbReference type="InterPro" id="IPR036983">
    <property type="entry name" value="AIM24_sf"/>
</dbReference>
<sequence>GVGDLLGKALASKATKESAVKPEYKGTGHLMLEPTYKHIILLDVGQWDGLVLDDGLFLACSGSVQQKVVARTNLSSAALGNEGLFNLCLKGTGVTAVESPVPRSELIEFQLNNDQLRIDGNMAIAWSSSLNFTVEKSTRSLIGSAVSGEGLVNVYRGTGTVLMAPVV</sequence>
<comment type="caution">
    <text evidence="1">The sequence shown here is derived from an EMBL/GenBank/DDBJ whole genome shotgun (WGS) entry which is preliminary data.</text>
</comment>
<dbReference type="Proteomes" id="UP000824035">
    <property type="component" value="Unassembled WGS sequence"/>
</dbReference>
<dbReference type="Pfam" id="PF01987">
    <property type="entry name" value="AIM24"/>
    <property type="match status" value="1"/>
</dbReference>